<evidence type="ECO:0000313" key="3">
    <source>
        <dbReference type="Proteomes" id="UP000287166"/>
    </source>
</evidence>
<feature type="region of interest" description="Disordered" evidence="1">
    <location>
        <begin position="18"/>
        <end position="39"/>
    </location>
</feature>
<accession>A0A401GGL1</accession>
<evidence type="ECO:0000256" key="1">
    <source>
        <dbReference type="SAM" id="MobiDB-lite"/>
    </source>
</evidence>
<name>A0A401GGL1_9APHY</name>
<dbReference type="STRING" id="139825.A0A401GGL1"/>
<reference evidence="2 3" key="1">
    <citation type="journal article" date="2018" name="Sci. Rep.">
        <title>Genome sequence of the cauliflower mushroom Sparassis crispa (Hanabiratake) and its association with beneficial usage.</title>
        <authorList>
            <person name="Kiyama R."/>
            <person name="Furutani Y."/>
            <person name="Kawaguchi K."/>
            <person name="Nakanishi T."/>
        </authorList>
    </citation>
    <scope>NUCLEOTIDE SEQUENCE [LARGE SCALE GENOMIC DNA]</scope>
</reference>
<dbReference type="InParanoid" id="A0A401GGL1"/>
<evidence type="ECO:0000313" key="2">
    <source>
        <dbReference type="EMBL" id="GBE81309.1"/>
    </source>
</evidence>
<dbReference type="EMBL" id="BFAD01000003">
    <property type="protein sequence ID" value="GBE81309.1"/>
    <property type="molecule type" value="Genomic_DNA"/>
</dbReference>
<dbReference type="AlphaFoldDB" id="A0A401GGL1"/>
<keyword evidence="3" id="KW-1185">Reference proteome</keyword>
<protein>
    <submittedName>
        <fullName evidence="2">Uncharacterized protein</fullName>
    </submittedName>
</protein>
<comment type="caution">
    <text evidence="2">The sequence shown here is derived from an EMBL/GenBank/DDBJ whole genome shotgun (WGS) entry which is preliminary data.</text>
</comment>
<dbReference type="Proteomes" id="UP000287166">
    <property type="component" value="Unassembled WGS sequence"/>
</dbReference>
<sequence>MAERVDAWHDMYPGNLFSDGLGPSAAPPPNVSRDGRDQPPHMVSLWEIAKEALNSKELSSAYIEECLDDSATSVLEAGVALKKKTVRFNDNAAGKSAKRPPGIPASQVPTSILKPVSDPSVAVKGGAKASLASPGNQTMQYSYKMPVEDKVNVWDIFEHVQNEVRISLTHQELMALCPEIRKLEKEEITAKRVATTGSFKAADGEEVAEALLVDVSNGGGPLVVADDSLPLRAIDALVEGKESAERILDQGSQIITMRRDIWECIGSTLQSEKTLNMESANMGINQTLGRLANI</sequence>
<gene>
    <name evidence="2" type="ORF">SCP_0310360</name>
</gene>
<proteinExistence type="predicted"/>
<organism evidence="2 3">
    <name type="scientific">Sparassis crispa</name>
    <dbReference type="NCBI Taxonomy" id="139825"/>
    <lineage>
        <taxon>Eukaryota</taxon>
        <taxon>Fungi</taxon>
        <taxon>Dikarya</taxon>
        <taxon>Basidiomycota</taxon>
        <taxon>Agaricomycotina</taxon>
        <taxon>Agaricomycetes</taxon>
        <taxon>Polyporales</taxon>
        <taxon>Sparassidaceae</taxon>
        <taxon>Sparassis</taxon>
    </lineage>
</organism>
<dbReference type="RefSeq" id="XP_027612222.1">
    <property type="nucleotide sequence ID" value="XM_027756421.1"/>
</dbReference>
<feature type="region of interest" description="Disordered" evidence="1">
    <location>
        <begin position="92"/>
        <end position="111"/>
    </location>
</feature>
<dbReference type="OrthoDB" id="2801388at2759"/>
<dbReference type="GeneID" id="38778226"/>